<dbReference type="WBParaSite" id="SSLN_0001927801-mRNA-1">
    <property type="protein sequence ID" value="SSLN_0001927801-mRNA-1"/>
    <property type="gene ID" value="SSLN_0001927801"/>
</dbReference>
<sequence length="207" mass="22621">MRIITSLLLLLLSLTALAASFRLRSEDEAELEEIVKMTSNGLTEEEEEEDAGEVLAPARIPVKPIVRGVIRLGKKYGPRVWNYAKKGVRAGVRKAKEVGGKIVRGVKKAGKAEIVKMTSNGLTEEEEAGEVLAPARIPVKPIVRGAVEIVKKYGPRVVNHAKQGVRAGVRKVKEVGGKIVRGVKKADKAVWERLSIPLDWSSDDDED</sequence>
<evidence type="ECO:0000256" key="1">
    <source>
        <dbReference type="SAM" id="SignalP"/>
    </source>
</evidence>
<keyword evidence="3" id="KW-1185">Reference proteome</keyword>
<reference evidence="4" key="1">
    <citation type="submission" date="2016-06" db="UniProtKB">
        <authorList>
            <consortium name="WormBaseParasite"/>
        </authorList>
    </citation>
    <scope>IDENTIFICATION</scope>
</reference>
<dbReference type="AlphaFoldDB" id="A0A183TQ33"/>
<organism evidence="4">
    <name type="scientific">Schistocephalus solidus</name>
    <name type="common">Tapeworm</name>
    <dbReference type="NCBI Taxonomy" id="70667"/>
    <lineage>
        <taxon>Eukaryota</taxon>
        <taxon>Metazoa</taxon>
        <taxon>Spiralia</taxon>
        <taxon>Lophotrochozoa</taxon>
        <taxon>Platyhelminthes</taxon>
        <taxon>Cestoda</taxon>
        <taxon>Eucestoda</taxon>
        <taxon>Diphyllobothriidea</taxon>
        <taxon>Diphyllobothriidae</taxon>
        <taxon>Schistocephalus</taxon>
    </lineage>
</organism>
<reference evidence="2 3" key="2">
    <citation type="submission" date="2018-11" db="EMBL/GenBank/DDBJ databases">
        <authorList>
            <consortium name="Pathogen Informatics"/>
        </authorList>
    </citation>
    <scope>NUCLEOTIDE SEQUENCE [LARGE SCALE GENOMIC DNA]</scope>
    <source>
        <strain evidence="2 3">NST_G2</strain>
    </source>
</reference>
<proteinExistence type="predicted"/>
<feature type="chain" id="PRO_5043141614" evidence="1">
    <location>
        <begin position="19"/>
        <end position="207"/>
    </location>
</feature>
<evidence type="ECO:0000313" key="2">
    <source>
        <dbReference type="EMBL" id="VDM04967.1"/>
    </source>
</evidence>
<keyword evidence="1" id="KW-0732">Signal</keyword>
<dbReference type="Proteomes" id="UP000275846">
    <property type="component" value="Unassembled WGS sequence"/>
</dbReference>
<accession>A0A183TQ33</accession>
<evidence type="ECO:0000313" key="4">
    <source>
        <dbReference type="WBParaSite" id="SSLN_0001927801-mRNA-1"/>
    </source>
</evidence>
<protein>
    <submittedName>
        <fullName evidence="2 4">Uncharacterized protein</fullName>
    </submittedName>
</protein>
<dbReference type="OrthoDB" id="6295420at2759"/>
<gene>
    <name evidence="2" type="ORF">SSLN_LOCUS18581</name>
</gene>
<evidence type="ECO:0000313" key="3">
    <source>
        <dbReference type="Proteomes" id="UP000275846"/>
    </source>
</evidence>
<name>A0A183TQ33_SCHSO</name>
<dbReference type="EMBL" id="UYSU01044769">
    <property type="protein sequence ID" value="VDM04967.1"/>
    <property type="molecule type" value="Genomic_DNA"/>
</dbReference>
<feature type="signal peptide" evidence="1">
    <location>
        <begin position="1"/>
        <end position="18"/>
    </location>
</feature>